<dbReference type="PANTHER" id="PTHR35795">
    <property type="entry name" value="SLR1885 PROTEIN"/>
    <property type="match status" value="1"/>
</dbReference>
<accession>A0A0W8E6K0</accession>
<dbReference type="Gene3D" id="1.10.3210.10">
    <property type="entry name" value="Hypothetical protein af1432"/>
    <property type="match status" value="1"/>
</dbReference>
<keyword evidence="2" id="KW-0479">Metal-binding</keyword>
<keyword evidence="3" id="KW-0547">Nucleotide-binding</keyword>
<evidence type="ECO:0000256" key="5">
    <source>
        <dbReference type="ARBA" id="ARBA00023004"/>
    </source>
</evidence>
<organism evidence="8">
    <name type="scientific">hydrocarbon metagenome</name>
    <dbReference type="NCBI Taxonomy" id="938273"/>
    <lineage>
        <taxon>unclassified sequences</taxon>
        <taxon>metagenomes</taxon>
        <taxon>ecological metagenomes</taxon>
    </lineage>
</organism>
<evidence type="ECO:0000313" key="8">
    <source>
        <dbReference type="EMBL" id="KUG04263.1"/>
    </source>
</evidence>
<proteinExistence type="predicted"/>
<dbReference type="EC" id="3.6.1.41" evidence="1"/>
<dbReference type="InterPro" id="IPR003607">
    <property type="entry name" value="HD/PDEase_dom"/>
</dbReference>
<keyword evidence="4 8" id="KW-0378">Hydrolase</keyword>
<dbReference type="GO" id="GO:0000166">
    <property type="term" value="F:nucleotide binding"/>
    <property type="evidence" value="ECO:0007669"/>
    <property type="project" value="UniProtKB-KW"/>
</dbReference>
<dbReference type="GO" id="GO:0008803">
    <property type="term" value="F:bis(5'-nucleosyl)-tetraphosphatase (symmetrical) activity"/>
    <property type="evidence" value="ECO:0007669"/>
    <property type="project" value="UniProtKB-EC"/>
</dbReference>
<evidence type="ECO:0000259" key="7">
    <source>
        <dbReference type="SMART" id="SM00471"/>
    </source>
</evidence>
<dbReference type="SMART" id="SM00471">
    <property type="entry name" value="HDc"/>
    <property type="match status" value="1"/>
</dbReference>
<dbReference type="InterPro" id="IPR005249">
    <property type="entry name" value="YqeK"/>
</dbReference>
<dbReference type="NCBIfam" id="TIGR00488">
    <property type="entry name" value="bis(5'-nucleosyl)-tetraphosphatase (symmetrical) YqeK"/>
    <property type="match status" value="1"/>
</dbReference>
<evidence type="ECO:0000256" key="1">
    <source>
        <dbReference type="ARBA" id="ARBA00012506"/>
    </source>
</evidence>
<comment type="caution">
    <text evidence="8">The sequence shown here is derived from an EMBL/GenBank/DDBJ whole genome shotgun (WGS) entry which is preliminary data.</text>
</comment>
<dbReference type="Pfam" id="PF01966">
    <property type="entry name" value="HD"/>
    <property type="match status" value="1"/>
</dbReference>
<name>A0A0W8E6K0_9ZZZZ</name>
<reference evidence="8" key="1">
    <citation type="journal article" date="2015" name="Proc. Natl. Acad. Sci. U.S.A.">
        <title>Networks of energetic and metabolic interactions define dynamics in microbial communities.</title>
        <authorList>
            <person name="Embree M."/>
            <person name="Liu J.K."/>
            <person name="Al-Bassam M.M."/>
            <person name="Zengler K."/>
        </authorList>
    </citation>
    <scope>NUCLEOTIDE SEQUENCE</scope>
</reference>
<dbReference type="SUPFAM" id="SSF109604">
    <property type="entry name" value="HD-domain/PDEase-like"/>
    <property type="match status" value="1"/>
</dbReference>
<dbReference type="AlphaFoldDB" id="A0A0W8E6K0"/>
<sequence length="191" mass="21109">MEASRALELIKAKLSNKRYQHSLQVADTAVKMARRYGLDESRANLAGILHDYARDLSEGELLNIAVSNNLIGNQVERDIPDLLHGPVGAFLLKQELGTKDTEILSAISHHTLGSVGMSDLEKVIFISDMIEPGRSYNGVEELRELAYKDLDAAMLTGLESSIRHCLDTGKILHPHTVVVRNCFLYKVNAGE</sequence>
<protein>
    <recommendedName>
        <fullName evidence="1">bis(5'-nucleosyl)-tetraphosphatase (symmetrical)</fullName>
        <ecNumber evidence="1">3.6.1.41</ecNumber>
    </recommendedName>
</protein>
<evidence type="ECO:0000256" key="6">
    <source>
        <dbReference type="ARBA" id="ARBA00049417"/>
    </source>
</evidence>
<dbReference type="EMBL" id="LNQE01001853">
    <property type="protein sequence ID" value="KUG04263.1"/>
    <property type="molecule type" value="Genomic_DNA"/>
</dbReference>
<dbReference type="InterPro" id="IPR051094">
    <property type="entry name" value="Diverse_Catalytic_Enzymes"/>
</dbReference>
<evidence type="ECO:0000256" key="3">
    <source>
        <dbReference type="ARBA" id="ARBA00022741"/>
    </source>
</evidence>
<feature type="domain" description="HD/PDEase" evidence="7">
    <location>
        <begin position="14"/>
        <end position="142"/>
    </location>
</feature>
<evidence type="ECO:0000256" key="2">
    <source>
        <dbReference type="ARBA" id="ARBA00022723"/>
    </source>
</evidence>
<comment type="catalytic activity">
    <reaction evidence="6">
        <text>P(1),P(4)-bis(5'-adenosyl) tetraphosphate + H2O = 2 ADP + 2 H(+)</text>
        <dbReference type="Rhea" id="RHEA:24252"/>
        <dbReference type="ChEBI" id="CHEBI:15377"/>
        <dbReference type="ChEBI" id="CHEBI:15378"/>
        <dbReference type="ChEBI" id="CHEBI:58141"/>
        <dbReference type="ChEBI" id="CHEBI:456216"/>
        <dbReference type="EC" id="3.6.1.41"/>
    </reaction>
</comment>
<dbReference type="PANTHER" id="PTHR35795:SF1">
    <property type="entry name" value="BIS(5'-NUCLEOSYL)-TETRAPHOSPHATASE, SYMMETRICAL"/>
    <property type="match status" value="1"/>
</dbReference>
<keyword evidence="5" id="KW-0408">Iron</keyword>
<gene>
    <name evidence="8" type="ORF">ASZ90_018269</name>
</gene>
<dbReference type="GO" id="GO:0046872">
    <property type="term" value="F:metal ion binding"/>
    <property type="evidence" value="ECO:0007669"/>
    <property type="project" value="UniProtKB-KW"/>
</dbReference>
<dbReference type="InterPro" id="IPR006674">
    <property type="entry name" value="HD_domain"/>
</dbReference>
<evidence type="ECO:0000256" key="4">
    <source>
        <dbReference type="ARBA" id="ARBA00022801"/>
    </source>
</evidence>